<feature type="chain" id="PRO_5043483114" description="Protein sleepless" evidence="2">
    <location>
        <begin position="19"/>
        <end position="155"/>
    </location>
</feature>
<comment type="caution">
    <text evidence="3">The sequence shown here is derived from an EMBL/GenBank/DDBJ whole genome shotgun (WGS) entry which is preliminary data.</text>
</comment>
<name>A0AAV1KVH0_9NEOP</name>
<keyword evidence="1" id="KW-0472">Membrane</keyword>
<dbReference type="EMBL" id="CAVLGL010000081">
    <property type="protein sequence ID" value="CAK1587030.1"/>
    <property type="molecule type" value="Genomic_DNA"/>
</dbReference>
<sequence length="155" mass="17375">MFVFVFYAAATLISYVTAESCYYQRCLGCYPQETEWHGSPVECHPSNWVSAQWFHNIGHLPPTTDSKIPIEYRCLKMVATPDNKSFGNTVDVIRGCVPRPQVDSVCLGLVAVERARGHSDARCTICNRNNCNAAVRIDAMIATPIAILILYYVLR</sequence>
<proteinExistence type="predicted"/>
<evidence type="ECO:0000256" key="1">
    <source>
        <dbReference type="SAM" id="Phobius"/>
    </source>
</evidence>
<keyword evidence="1" id="KW-1133">Transmembrane helix</keyword>
<protein>
    <recommendedName>
        <fullName evidence="5">Protein sleepless</fullName>
    </recommendedName>
</protein>
<evidence type="ECO:0000313" key="3">
    <source>
        <dbReference type="EMBL" id="CAK1587030.1"/>
    </source>
</evidence>
<gene>
    <name evidence="3" type="ORF">PARMNEM_LOCUS7905</name>
</gene>
<feature type="signal peptide" evidence="2">
    <location>
        <begin position="1"/>
        <end position="18"/>
    </location>
</feature>
<evidence type="ECO:0000313" key="4">
    <source>
        <dbReference type="Proteomes" id="UP001314205"/>
    </source>
</evidence>
<accession>A0AAV1KVH0</accession>
<organism evidence="3 4">
    <name type="scientific">Parnassius mnemosyne</name>
    <name type="common">clouded apollo</name>
    <dbReference type="NCBI Taxonomy" id="213953"/>
    <lineage>
        <taxon>Eukaryota</taxon>
        <taxon>Metazoa</taxon>
        <taxon>Ecdysozoa</taxon>
        <taxon>Arthropoda</taxon>
        <taxon>Hexapoda</taxon>
        <taxon>Insecta</taxon>
        <taxon>Pterygota</taxon>
        <taxon>Neoptera</taxon>
        <taxon>Endopterygota</taxon>
        <taxon>Lepidoptera</taxon>
        <taxon>Glossata</taxon>
        <taxon>Ditrysia</taxon>
        <taxon>Papilionoidea</taxon>
        <taxon>Papilionidae</taxon>
        <taxon>Parnassiinae</taxon>
        <taxon>Parnassini</taxon>
        <taxon>Parnassius</taxon>
        <taxon>Driopa</taxon>
    </lineage>
</organism>
<keyword evidence="4" id="KW-1185">Reference proteome</keyword>
<reference evidence="3 4" key="1">
    <citation type="submission" date="2023-11" db="EMBL/GenBank/DDBJ databases">
        <authorList>
            <person name="Hedman E."/>
            <person name="Englund M."/>
            <person name="Stromberg M."/>
            <person name="Nyberg Akerstrom W."/>
            <person name="Nylinder S."/>
            <person name="Jareborg N."/>
            <person name="Kallberg Y."/>
            <person name="Kronander E."/>
        </authorList>
    </citation>
    <scope>NUCLEOTIDE SEQUENCE [LARGE SCALE GENOMIC DNA]</scope>
</reference>
<keyword evidence="2" id="KW-0732">Signal</keyword>
<feature type="transmembrane region" description="Helical" evidence="1">
    <location>
        <begin position="133"/>
        <end position="154"/>
    </location>
</feature>
<dbReference type="Proteomes" id="UP001314205">
    <property type="component" value="Unassembled WGS sequence"/>
</dbReference>
<keyword evidence="1" id="KW-0812">Transmembrane</keyword>
<evidence type="ECO:0000256" key="2">
    <source>
        <dbReference type="SAM" id="SignalP"/>
    </source>
</evidence>
<dbReference type="AlphaFoldDB" id="A0AAV1KVH0"/>
<evidence type="ECO:0008006" key="5">
    <source>
        <dbReference type="Google" id="ProtNLM"/>
    </source>
</evidence>